<evidence type="ECO:0000313" key="3">
    <source>
        <dbReference type="Proteomes" id="UP001431209"/>
    </source>
</evidence>
<keyword evidence="1" id="KW-0732">Signal</keyword>
<accession>A0AAW2ZRX3</accession>
<feature type="signal peptide" evidence="1">
    <location>
        <begin position="1"/>
        <end position="18"/>
    </location>
</feature>
<feature type="chain" id="PRO_5043318563" evidence="1">
    <location>
        <begin position="19"/>
        <end position="316"/>
    </location>
</feature>
<dbReference type="Proteomes" id="UP001431209">
    <property type="component" value="Unassembled WGS sequence"/>
</dbReference>
<keyword evidence="3" id="KW-1185">Reference proteome</keyword>
<dbReference type="AlphaFoldDB" id="A0AAW2ZRX3"/>
<sequence>MNTKALILFALFASCILAKDFERAVPIDGTYNKTGPFILDEPNNRAFILFRSGYHILDVVGRKLFTTVAVPEYSAAFYDHLRGAIHFITLSGRVVGYDAFTQAVVHNTTLPSVYRDYVTSVIYDAESRLLAAENFAFPIDEPNKVENINYKVGSFYETVYDRQSRVGYSINVVGENKYKMIKFDFSTGYIRVESKNYVPSFKSSPTLQFDRKHRQLYFSADNSNQKYSDTTYFQYELETDKVVQFTGPYNPFGGLIDEVSGEYFTFASAMTFVFDKNLKSRKLPLKGRYYGLGFIHYINEVRYGFASTGEDFVVLN</sequence>
<name>A0AAW2ZRX3_9EUKA</name>
<dbReference type="EMBL" id="JAOPGA020001843">
    <property type="protein sequence ID" value="KAL0491678.1"/>
    <property type="molecule type" value="Genomic_DNA"/>
</dbReference>
<keyword evidence="2" id="KW-0645">Protease</keyword>
<protein>
    <submittedName>
        <fullName evidence="2">Neutral protease MCYG</fullName>
    </submittedName>
</protein>
<organism evidence="2 3">
    <name type="scientific">Acrasis kona</name>
    <dbReference type="NCBI Taxonomy" id="1008807"/>
    <lineage>
        <taxon>Eukaryota</taxon>
        <taxon>Discoba</taxon>
        <taxon>Heterolobosea</taxon>
        <taxon>Tetramitia</taxon>
        <taxon>Eutetramitia</taxon>
        <taxon>Acrasidae</taxon>
        <taxon>Acrasis</taxon>
    </lineage>
</organism>
<dbReference type="GO" id="GO:0006508">
    <property type="term" value="P:proteolysis"/>
    <property type="evidence" value="ECO:0007669"/>
    <property type="project" value="UniProtKB-KW"/>
</dbReference>
<evidence type="ECO:0000313" key="2">
    <source>
        <dbReference type="EMBL" id="KAL0491678.1"/>
    </source>
</evidence>
<proteinExistence type="predicted"/>
<keyword evidence="2" id="KW-0378">Hydrolase</keyword>
<comment type="caution">
    <text evidence="2">The sequence shown here is derived from an EMBL/GenBank/DDBJ whole genome shotgun (WGS) entry which is preliminary data.</text>
</comment>
<gene>
    <name evidence="2" type="ORF">AKO1_010184</name>
</gene>
<dbReference type="PROSITE" id="PS51257">
    <property type="entry name" value="PROKAR_LIPOPROTEIN"/>
    <property type="match status" value="1"/>
</dbReference>
<evidence type="ECO:0000256" key="1">
    <source>
        <dbReference type="SAM" id="SignalP"/>
    </source>
</evidence>
<reference evidence="2 3" key="1">
    <citation type="submission" date="2024-03" db="EMBL/GenBank/DDBJ databases">
        <title>The Acrasis kona genome and developmental transcriptomes reveal deep origins of eukaryotic multicellular pathways.</title>
        <authorList>
            <person name="Sheikh S."/>
            <person name="Fu C.-J."/>
            <person name="Brown M.W."/>
            <person name="Baldauf S.L."/>
        </authorList>
    </citation>
    <scope>NUCLEOTIDE SEQUENCE [LARGE SCALE GENOMIC DNA]</scope>
    <source>
        <strain evidence="2 3">ATCC MYA-3509</strain>
    </source>
</reference>
<dbReference type="GO" id="GO:0008233">
    <property type="term" value="F:peptidase activity"/>
    <property type="evidence" value="ECO:0007669"/>
    <property type="project" value="UniProtKB-KW"/>
</dbReference>